<evidence type="ECO:0000256" key="4">
    <source>
        <dbReference type="ARBA" id="ARBA00022679"/>
    </source>
</evidence>
<keyword evidence="3 11" id="KW-0723">Serine/threonine-protein kinase</keyword>
<dbReference type="GO" id="GO:0005524">
    <property type="term" value="F:ATP binding"/>
    <property type="evidence" value="ECO:0007669"/>
    <property type="project" value="UniProtKB-UniRule"/>
</dbReference>
<feature type="binding site" evidence="10">
    <location>
        <position position="40"/>
    </location>
    <ligand>
        <name>ATP</name>
        <dbReference type="ChEBI" id="CHEBI:30616"/>
    </ligand>
</feature>
<dbReference type="AlphaFoldDB" id="A0A8S1RDC1"/>
<comment type="similarity">
    <text evidence="11">Belongs to the protein kinase superfamily.</text>
</comment>
<dbReference type="GO" id="GO:0007165">
    <property type="term" value="P:signal transduction"/>
    <property type="evidence" value="ECO:0007669"/>
    <property type="project" value="TreeGrafter"/>
</dbReference>
<evidence type="ECO:0000259" key="14">
    <source>
        <dbReference type="PROSITE" id="PS50032"/>
    </source>
</evidence>
<organism evidence="15 16">
    <name type="scientific">Paramecium sonneborni</name>
    <dbReference type="NCBI Taxonomy" id="65129"/>
    <lineage>
        <taxon>Eukaryota</taxon>
        <taxon>Sar</taxon>
        <taxon>Alveolata</taxon>
        <taxon>Ciliophora</taxon>
        <taxon>Intramacronucleata</taxon>
        <taxon>Oligohymenophorea</taxon>
        <taxon>Peniculida</taxon>
        <taxon>Parameciidae</taxon>
        <taxon>Paramecium</taxon>
    </lineage>
</organism>
<evidence type="ECO:0000256" key="8">
    <source>
        <dbReference type="ARBA" id="ARBA00047899"/>
    </source>
</evidence>
<keyword evidence="12" id="KW-0175">Coiled coil</keyword>
<protein>
    <recommendedName>
        <fullName evidence="2">non-specific serine/threonine protein kinase</fullName>
        <ecNumber evidence="2">2.7.11.1</ecNumber>
    </recommendedName>
</protein>
<evidence type="ECO:0000256" key="10">
    <source>
        <dbReference type="PROSITE-ProRule" id="PRU10141"/>
    </source>
</evidence>
<keyword evidence="7 10" id="KW-0067">ATP-binding</keyword>
<dbReference type="InterPro" id="IPR000719">
    <property type="entry name" value="Prot_kinase_dom"/>
</dbReference>
<dbReference type="FunFam" id="1.10.510.10:FF:000571">
    <property type="entry name" value="Maternal embryonic leucine zipper kinase"/>
    <property type="match status" value="1"/>
</dbReference>
<keyword evidence="16" id="KW-1185">Reference proteome</keyword>
<evidence type="ECO:0000256" key="3">
    <source>
        <dbReference type="ARBA" id="ARBA00022527"/>
    </source>
</evidence>
<dbReference type="PROSITE" id="PS00108">
    <property type="entry name" value="PROTEIN_KINASE_ST"/>
    <property type="match status" value="1"/>
</dbReference>
<accession>A0A8S1RDC1</accession>
<sequence length="497" mass="57648">MEIEKKFSQCGDYNILETLGSGYHAKVKLGEKNGLKVAIKIFKKDHDTAQNIKALTNEILILQKLNHPNLVNLIEFSNALPYRRKNGKIEQRVCIILELAQGGELFEYISLSGRFSQEVSRFYFKQLLDAMVYMTDKGICHRDLKLENILLDEQFNLKVADFGFAKVMEAAKLKTNLGTPGYMAPEIVAKKEYNGTKADIFSAGVILFILHAGSPPFSQASEKDSYFRLLLTNKQDQFWNYHLRYKGGNPEFFPQDFRNLINGMLAPNPDQRFTLEQCLKHPWTLGQTATLQQIQGEFKKRYERVQADILASKMKKQAQKNNNNQQKGAIGVFRAIVGECDEEDFTQVIQKYNLTFDEKRQITPGKDTGLTNDLLLCQDPKFILCYLLKYCKKFNATVDKIHESKYKINFLEEEVKEVQEEENQEEDQEEVQEQEEEEVQEKLNFSIELVDYDNELIKLNVNRLSGNYFQFKQIYSRIKQVISLIYNPPLNQQVQQQ</sequence>
<evidence type="ECO:0000256" key="2">
    <source>
        <dbReference type="ARBA" id="ARBA00012513"/>
    </source>
</evidence>
<evidence type="ECO:0000256" key="7">
    <source>
        <dbReference type="ARBA" id="ARBA00022840"/>
    </source>
</evidence>
<keyword evidence="6" id="KW-0418">Kinase</keyword>
<evidence type="ECO:0000259" key="13">
    <source>
        <dbReference type="PROSITE" id="PS50011"/>
    </source>
</evidence>
<dbReference type="PANTHER" id="PTHR43895:SF32">
    <property type="entry name" value="SERINE_THREONINE-PROTEIN KINASE CHK1"/>
    <property type="match status" value="1"/>
</dbReference>
<comment type="subunit">
    <text evidence="1">Monomer.</text>
</comment>
<dbReference type="PROSITE" id="PS00107">
    <property type="entry name" value="PROTEIN_KINASE_ATP"/>
    <property type="match status" value="1"/>
</dbReference>
<evidence type="ECO:0000256" key="9">
    <source>
        <dbReference type="ARBA" id="ARBA00048679"/>
    </source>
</evidence>
<feature type="domain" description="Protein kinase" evidence="13">
    <location>
        <begin position="13"/>
        <end position="284"/>
    </location>
</feature>
<dbReference type="OrthoDB" id="307646at2759"/>
<reference evidence="15" key="1">
    <citation type="submission" date="2021-01" db="EMBL/GenBank/DDBJ databases">
        <authorList>
            <consortium name="Genoscope - CEA"/>
            <person name="William W."/>
        </authorList>
    </citation>
    <scope>NUCLEOTIDE SEQUENCE</scope>
</reference>
<evidence type="ECO:0000256" key="6">
    <source>
        <dbReference type="ARBA" id="ARBA00022777"/>
    </source>
</evidence>
<dbReference type="InterPro" id="IPR017441">
    <property type="entry name" value="Protein_kinase_ATP_BS"/>
</dbReference>
<evidence type="ECO:0000313" key="16">
    <source>
        <dbReference type="Proteomes" id="UP000692954"/>
    </source>
</evidence>
<comment type="catalytic activity">
    <reaction evidence="9">
        <text>L-seryl-[protein] + ATP = O-phospho-L-seryl-[protein] + ADP + H(+)</text>
        <dbReference type="Rhea" id="RHEA:17989"/>
        <dbReference type="Rhea" id="RHEA-COMP:9863"/>
        <dbReference type="Rhea" id="RHEA-COMP:11604"/>
        <dbReference type="ChEBI" id="CHEBI:15378"/>
        <dbReference type="ChEBI" id="CHEBI:29999"/>
        <dbReference type="ChEBI" id="CHEBI:30616"/>
        <dbReference type="ChEBI" id="CHEBI:83421"/>
        <dbReference type="ChEBI" id="CHEBI:456216"/>
        <dbReference type="EC" id="2.7.11.1"/>
    </reaction>
</comment>
<dbReference type="Pfam" id="PF00069">
    <property type="entry name" value="Pkinase"/>
    <property type="match status" value="1"/>
</dbReference>
<evidence type="ECO:0000256" key="11">
    <source>
        <dbReference type="RuleBase" id="RU000304"/>
    </source>
</evidence>
<dbReference type="Proteomes" id="UP000692954">
    <property type="component" value="Unassembled WGS sequence"/>
</dbReference>
<proteinExistence type="inferred from homology"/>
<gene>
    <name evidence="15" type="ORF">PSON_ATCC_30995.1.T1550058</name>
</gene>
<evidence type="ECO:0000313" key="15">
    <source>
        <dbReference type="EMBL" id="CAD8124980.1"/>
    </source>
</evidence>
<dbReference type="EMBL" id="CAJJDN010000155">
    <property type="protein sequence ID" value="CAD8124980.1"/>
    <property type="molecule type" value="Genomic_DNA"/>
</dbReference>
<evidence type="ECO:0000256" key="5">
    <source>
        <dbReference type="ARBA" id="ARBA00022741"/>
    </source>
</evidence>
<keyword evidence="5 10" id="KW-0547">Nucleotide-binding</keyword>
<dbReference type="GO" id="GO:0004674">
    <property type="term" value="F:protein serine/threonine kinase activity"/>
    <property type="evidence" value="ECO:0007669"/>
    <property type="project" value="UniProtKB-KW"/>
</dbReference>
<dbReference type="InterPro" id="IPR001772">
    <property type="entry name" value="KA1_dom"/>
</dbReference>
<evidence type="ECO:0000256" key="12">
    <source>
        <dbReference type="SAM" id="Coils"/>
    </source>
</evidence>
<name>A0A8S1RDC1_9CILI</name>
<dbReference type="EC" id="2.7.11.1" evidence="2"/>
<dbReference type="SMART" id="SM00220">
    <property type="entry name" value="S_TKc"/>
    <property type="match status" value="1"/>
</dbReference>
<dbReference type="PANTHER" id="PTHR43895">
    <property type="entry name" value="CALCIUM/CALMODULIN-DEPENDENT PROTEIN KINASE KINASE-RELATED"/>
    <property type="match status" value="1"/>
</dbReference>
<dbReference type="InterPro" id="IPR008271">
    <property type="entry name" value="Ser/Thr_kinase_AS"/>
</dbReference>
<feature type="domain" description="KA1" evidence="14">
    <location>
        <begin position="436"/>
        <end position="484"/>
    </location>
</feature>
<feature type="coiled-coil region" evidence="12">
    <location>
        <begin position="401"/>
        <end position="444"/>
    </location>
</feature>
<comment type="caution">
    <text evidence="15">The sequence shown here is derived from an EMBL/GenBank/DDBJ whole genome shotgun (WGS) entry which is preliminary data.</text>
</comment>
<comment type="catalytic activity">
    <reaction evidence="8">
        <text>L-threonyl-[protein] + ATP = O-phospho-L-threonyl-[protein] + ADP + H(+)</text>
        <dbReference type="Rhea" id="RHEA:46608"/>
        <dbReference type="Rhea" id="RHEA-COMP:11060"/>
        <dbReference type="Rhea" id="RHEA-COMP:11605"/>
        <dbReference type="ChEBI" id="CHEBI:15378"/>
        <dbReference type="ChEBI" id="CHEBI:30013"/>
        <dbReference type="ChEBI" id="CHEBI:30616"/>
        <dbReference type="ChEBI" id="CHEBI:61977"/>
        <dbReference type="ChEBI" id="CHEBI:456216"/>
        <dbReference type="EC" id="2.7.11.1"/>
    </reaction>
</comment>
<dbReference type="PROSITE" id="PS50032">
    <property type="entry name" value="KA1"/>
    <property type="match status" value="1"/>
</dbReference>
<keyword evidence="4" id="KW-0808">Transferase</keyword>
<evidence type="ECO:0000256" key="1">
    <source>
        <dbReference type="ARBA" id="ARBA00011245"/>
    </source>
</evidence>
<dbReference type="PROSITE" id="PS50011">
    <property type="entry name" value="PROTEIN_KINASE_DOM"/>
    <property type="match status" value="1"/>
</dbReference>